<evidence type="ECO:0000313" key="5">
    <source>
        <dbReference type="EMBL" id="ADY73374.1"/>
    </source>
</evidence>
<organism evidence="5 6">
    <name type="scientific">Desulfurobacterium thermolithotrophum (strain DSM 11699 / BSA)</name>
    <dbReference type="NCBI Taxonomy" id="868864"/>
    <lineage>
        <taxon>Bacteria</taxon>
        <taxon>Pseudomonadati</taxon>
        <taxon>Aquificota</taxon>
        <taxon>Aquificia</taxon>
        <taxon>Desulfurobacteriales</taxon>
        <taxon>Desulfurobacteriaceae</taxon>
        <taxon>Desulfurobacterium</taxon>
    </lineage>
</organism>
<accession>F0S3F2</accession>
<dbReference type="CDD" id="cd12797">
    <property type="entry name" value="M23_peptidase"/>
    <property type="match status" value="1"/>
</dbReference>
<protein>
    <submittedName>
        <fullName evidence="5">Peptidase M23</fullName>
    </submittedName>
</protein>
<dbReference type="Pfam" id="PF04977">
    <property type="entry name" value="DivIC"/>
    <property type="match status" value="1"/>
</dbReference>
<dbReference type="PANTHER" id="PTHR21666:SF289">
    <property type="entry name" value="L-ALA--D-GLU ENDOPEPTIDASE"/>
    <property type="match status" value="1"/>
</dbReference>
<dbReference type="SUPFAM" id="SSF51261">
    <property type="entry name" value="Duplicated hybrid motif"/>
    <property type="match status" value="1"/>
</dbReference>
<evidence type="ECO:0000256" key="2">
    <source>
        <dbReference type="SAM" id="Coils"/>
    </source>
</evidence>
<dbReference type="HOGENOM" id="CLU_029425_2_4_0"/>
<feature type="domain" description="M23ase beta-sheet core" evidence="4">
    <location>
        <begin position="188"/>
        <end position="282"/>
    </location>
</feature>
<gene>
    <name evidence="5" type="ordered locus">Dester_0728</name>
</gene>
<sequence length="290" mass="32556">MKDSKLQVIVIDSDVEKPKRYRISKKKIKVLAIASLFFTTVLLIYTSILTYKSYSYYSKTEKEIKELKEELAQYKSENGQLKVQLAKLKDEKEKTIEELAKRIEIIDSIMKKVGINVLSTNKEGEGGLAIPIEKLLTTNENIDLSPVIPDLDYIIQNLKTTPLGYPTVGRITSGFGLRRNPITGRIEFHLGVDIANTWGTPVRASADGKVIKAGWCGLMGKCIVIKHNKDFSTYYGHLAKIFVKKGEYVEKGQIIGITGNSGRSTGPHLHYTIKYKNKIVNPIAYMEVSP</sequence>
<feature type="transmembrane region" description="Helical" evidence="3">
    <location>
        <begin position="30"/>
        <end position="51"/>
    </location>
</feature>
<keyword evidence="3" id="KW-0472">Membrane</keyword>
<dbReference type="InParanoid" id="F0S3F2"/>
<dbReference type="RefSeq" id="WP_013638329.1">
    <property type="nucleotide sequence ID" value="NC_015185.1"/>
</dbReference>
<name>F0S3F2_DESTD</name>
<dbReference type="FunFam" id="2.70.70.10:FF:000006">
    <property type="entry name" value="M23 family peptidase"/>
    <property type="match status" value="1"/>
</dbReference>
<reference evidence="5 6" key="1">
    <citation type="journal article" date="2011" name="Stand. Genomic Sci.">
        <title>Complete genome sequence of the thermophilic sulfur-reducer Desulfurobacterium thermolithotrophum type strain (BSA(T)) from a deep-sea hydrothermal vent.</title>
        <authorList>
            <person name="Goker M."/>
            <person name="Daligault H."/>
            <person name="Mwirichia R."/>
            <person name="Lapidus A."/>
            <person name="Lucas S."/>
            <person name="Deshpande S."/>
            <person name="Pagani I."/>
            <person name="Tapia R."/>
            <person name="Cheng J.F."/>
            <person name="Goodwin L."/>
            <person name="Pitluck S."/>
            <person name="Liolios K."/>
            <person name="Ivanova N."/>
            <person name="Mavromatis K."/>
            <person name="Mikhailova N."/>
            <person name="Pati A."/>
            <person name="Chen A."/>
            <person name="Palaniappan K."/>
            <person name="Han C."/>
            <person name="Land M."/>
            <person name="Hauser L."/>
            <person name="Pan C."/>
            <person name="Brambilla E.M."/>
            <person name="Rohde M."/>
            <person name="Spring S."/>
            <person name="Sikorski J."/>
            <person name="Wirth R."/>
            <person name="Detter J.C."/>
            <person name="Woyke T."/>
            <person name="Bristow J."/>
            <person name="Eisen J.A."/>
            <person name="Markowitz V."/>
            <person name="Hugenholtz P."/>
            <person name="Kyrpides N.C."/>
            <person name="Klenk H.P."/>
        </authorList>
    </citation>
    <scope>NUCLEOTIDE SEQUENCE [LARGE SCALE GENOMIC DNA]</scope>
    <source>
        <strain evidence="6">DSM 11699 / BSA</strain>
    </source>
</reference>
<evidence type="ECO:0000313" key="6">
    <source>
        <dbReference type="Proteomes" id="UP000007102"/>
    </source>
</evidence>
<dbReference type="GO" id="GO:0004222">
    <property type="term" value="F:metalloendopeptidase activity"/>
    <property type="evidence" value="ECO:0007669"/>
    <property type="project" value="TreeGrafter"/>
</dbReference>
<dbReference type="EMBL" id="CP002543">
    <property type="protein sequence ID" value="ADY73374.1"/>
    <property type="molecule type" value="Genomic_DNA"/>
</dbReference>
<dbReference type="Proteomes" id="UP000007102">
    <property type="component" value="Chromosome"/>
</dbReference>
<proteinExistence type="predicted"/>
<dbReference type="STRING" id="868864.Dester_0728"/>
<dbReference type="AlphaFoldDB" id="F0S3F2"/>
<dbReference type="OrthoDB" id="9809488at2"/>
<dbReference type="InterPro" id="IPR016047">
    <property type="entry name" value="M23ase_b-sheet_dom"/>
</dbReference>
<reference evidence="6" key="2">
    <citation type="submission" date="2011-02" db="EMBL/GenBank/DDBJ databases">
        <title>The complete genome of Desulfurobacterium thermolithotrophum DSM 11699.</title>
        <authorList>
            <consortium name="US DOE Joint Genome Institute (JGI-PGF)"/>
            <person name="Lucas S."/>
            <person name="Copeland A."/>
            <person name="Lapidus A."/>
            <person name="Bruce D."/>
            <person name="Goodwin L."/>
            <person name="Pitluck S."/>
            <person name="Kyrpides N."/>
            <person name="Mavromatis K."/>
            <person name="Pagani I."/>
            <person name="Ivanova N."/>
            <person name="Mikhailova N."/>
            <person name="Daligault H."/>
            <person name="Detter J.C."/>
            <person name="Tapia R."/>
            <person name="Han C."/>
            <person name="Land M."/>
            <person name="Hauser L."/>
            <person name="Markowitz V."/>
            <person name="Cheng J.-F."/>
            <person name="Hugenholtz P."/>
            <person name="Woyke T."/>
            <person name="Wu D."/>
            <person name="Spring S."/>
            <person name="Brambilla E."/>
            <person name="Klenk H.-P."/>
            <person name="Eisen J.A."/>
        </authorList>
    </citation>
    <scope>NUCLEOTIDE SEQUENCE [LARGE SCALE GENOMIC DNA]</scope>
    <source>
        <strain evidence="6">DSM 11699 / BSA</strain>
    </source>
</reference>
<keyword evidence="3" id="KW-0812">Transmembrane</keyword>
<keyword evidence="3" id="KW-1133">Transmembrane helix</keyword>
<keyword evidence="2" id="KW-0175">Coiled coil</keyword>
<dbReference type="InterPro" id="IPR007060">
    <property type="entry name" value="FtsL/DivIC"/>
</dbReference>
<dbReference type="Gene3D" id="2.70.70.10">
    <property type="entry name" value="Glucose Permease (Domain IIA)"/>
    <property type="match status" value="1"/>
</dbReference>
<evidence type="ECO:0000256" key="1">
    <source>
        <dbReference type="ARBA" id="ARBA00022729"/>
    </source>
</evidence>
<dbReference type="PANTHER" id="PTHR21666">
    <property type="entry name" value="PEPTIDASE-RELATED"/>
    <property type="match status" value="1"/>
</dbReference>
<dbReference type="Pfam" id="PF01551">
    <property type="entry name" value="Peptidase_M23"/>
    <property type="match status" value="1"/>
</dbReference>
<evidence type="ECO:0000259" key="4">
    <source>
        <dbReference type="Pfam" id="PF01551"/>
    </source>
</evidence>
<dbReference type="InterPro" id="IPR050570">
    <property type="entry name" value="Cell_wall_metabolism_enzyme"/>
</dbReference>
<dbReference type="InterPro" id="IPR011055">
    <property type="entry name" value="Dup_hybrid_motif"/>
</dbReference>
<dbReference type="KEGG" id="dte:Dester_0728"/>
<evidence type="ECO:0000256" key="3">
    <source>
        <dbReference type="SAM" id="Phobius"/>
    </source>
</evidence>
<keyword evidence="1" id="KW-0732">Signal</keyword>
<feature type="coiled-coil region" evidence="2">
    <location>
        <begin position="57"/>
        <end position="102"/>
    </location>
</feature>
<dbReference type="eggNOG" id="COG0739">
    <property type="taxonomic scope" value="Bacteria"/>
</dbReference>
<keyword evidence="6" id="KW-1185">Reference proteome</keyword>